<evidence type="ECO:0008006" key="7">
    <source>
        <dbReference type="Google" id="ProtNLM"/>
    </source>
</evidence>
<dbReference type="InterPro" id="IPR016624">
    <property type="entry name" value="UCP014753"/>
</dbReference>
<keyword evidence="2" id="KW-0812">Transmembrane</keyword>
<evidence type="ECO:0000259" key="4">
    <source>
        <dbReference type="Pfam" id="PF20938"/>
    </source>
</evidence>
<proteinExistence type="predicted"/>
<keyword evidence="2" id="KW-1133">Transmembrane helix</keyword>
<reference evidence="5 6" key="1">
    <citation type="submission" date="2015-12" db="EMBL/GenBank/DDBJ databases">
        <title>Draft genome sequence of Moniliophthora roreri, the causal agent of frosty pod rot of cacao.</title>
        <authorList>
            <person name="Aime M.C."/>
            <person name="Diaz-Valderrama J.R."/>
            <person name="Kijpornyongpan T."/>
            <person name="Phillips-Mora W."/>
        </authorList>
    </citation>
    <scope>NUCLEOTIDE SEQUENCE [LARGE SCALE GENOMIC DNA]</scope>
    <source>
        <strain evidence="5 6">MCA 2952</strain>
    </source>
</reference>
<dbReference type="EMBL" id="LATX01000668">
    <property type="protein sequence ID" value="KTB45513.1"/>
    <property type="molecule type" value="Genomic_DNA"/>
</dbReference>
<dbReference type="AlphaFoldDB" id="A0A0W0GAC1"/>
<evidence type="ECO:0000313" key="5">
    <source>
        <dbReference type="EMBL" id="KTB45513.1"/>
    </source>
</evidence>
<dbReference type="Proteomes" id="UP000054988">
    <property type="component" value="Unassembled WGS sequence"/>
</dbReference>
<organism evidence="5 6">
    <name type="scientific">Moniliophthora roreri</name>
    <name type="common">Frosty pod rot fungus</name>
    <name type="synonym">Monilia roreri</name>
    <dbReference type="NCBI Taxonomy" id="221103"/>
    <lineage>
        <taxon>Eukaryota</taxon>
        <taxon>Fungi</taxon>
        <taxon>Dikarya</taxon>
        <taxon>Basidiomycota</taxon>
        <taxon>Agaricomycotina</taxon>
        <taxon>Agaricomycetes</taxon>
        <taxon>Agaricomycetidae</taxon>
        <taxon>Agaricales</taxon>
        <taxon>Marasmiineae</taxon>
        <taxon>Marasmiaceae</taxon>
        <taxon>Moniliophthora</taxon>
    </lineage>
</organism>
<gene>
    <name evidence="5" type="ORF">WG66_1860</name>
</gene>
<dbReference type="eggNOG" id="ENOG502QU9P">
    <property type="taxonomic scope" value="Eukaryota"/>
</dbReference>
<feature type="region of interest" description="Disordered" evidence="1">
    <location>
        <begin position="68"/>
        <end position="87"/>
    </location>
</feature>
<dbReference type="Pfam" id="PF20938">
    <property type="entry name" value="DUF2264_C"/>
    <property type="match status" value="1"/>
</dbReference>
<feature type="transmembrane region" description="Helical" evidence="2">
    <location>
        <begin position="23"/>
        <end position="42"/>
    </location>
</feature>
<name>A0A0W0GAC1_MONRR</name>
<sequence length="919" mass="102954">MPPKAVTHALVSRNVTLSQFNNVLENILVVLFLLILVGIFWVRDRYRRPRITATTQRWPIPLGTLARRHTTESGGKTNPEFGGHYCPSPPPSAHVPKNYDIQREKLRGCRPECNASLPMWSLARPLRPSTSAAATLVLTTYSMEPELETVVLILCIFAILILPILITHRIRRNAQHIRTVFVDNPRVLPLYRDASNAMAGNWDGSQMRDAHQPRVPEYAVLRVPAFELPLLTTNNMSSFSQTSPFASNPLRSRSDVTRMFTSLLDALEPHTSPNGARVHFGHTATHFDEVAAQLEGFSRPIWGLASLLAGGQSYPGTERWVRGFASGTNPRGDEFWGNMRDKDQRMVECSAIGYSLAVAREHLWDPLSDEAKSHLEEWLGGMNDKEMPNTNWLWFRVFANLGLSKVGSKRFDGKRMKADLDHLDTFYIGEGWSRDGPEGVVQLDYYSSSFAIQVAQLLYSKIAQEEDPVRCEEFRNRARKFALDFVYYFDPEGRAIPFGRSLTYRCAMSAFWSAFAVAFSSTSSLPDLTLPEPFTWGMVKGFQLRNIRYWAKQPGAFTPSGIFTLGFVYPNHNVLENYNSPGSPYWACKAFICLSLPESHPFWAAEEEPYPSQFSNTVKVLRRPFHIASSLHTDSVGSHTFILSSGQQCSYPVKQGAAKYGKFTYSSAFGYCVPSTGVGAHGRGTLEELGELGHDGALAVSDDAGATWRVRRDTRDARFEPYEFKEGGQMKKGEYLRSTWFPWRDVEVETFLFPPTRDAPLWHLRIHRVNSGRELWTAEGAWAVYGQREDGRHLDPVSGGSSSEAYGTLQAGGETRVTSKAGVSGIVDLSPFEERSGIALRADANTSLIYARSVLPTLRGHHTIRGQDVWLISAVFGLPAVYDTETGIESGAKAGWTKEWEKRPDIPNVIEALMNNKVQ</sequence>
<protein>
    <recommendedName>
        <fullName evidence="7">DUF2264 domain-containing protein</fullName>
    </recommendedName>
</protein>
<evidence type="ECO:0000313" key="6">
    <source>
        <dbReference type="Proteomes" id="UP000054988"/>
    </source>
</evidence>
<evidence type="ECO:0000259" key="3">
    <source>
        <dbReference type="Pfam" id="PF10022"/>
    </source>
</evidence>
<keyword evidence="2" id="KW-0472">Membrane</keyword>
<feature type="domain" description="DUF2264" evidence="3">
    <location>
        <begin position="252"/>
        <end position="610"/>
    </location>
</feature>
<evidence type="ECO:0000256" key="2">
    <source>
        <dbReference type="SAM" id="Phobius"/>
    </source>
</evidence>
<feature type="transmembrane region" description="Helical" evidence="2">
    <location>
        <begin position="149"/>
        <end position="168"/>
    </location>
</feature>
<dbReference type="PANTHER" id="PTHR35339">
    <property type="entry name" value="LINALOOL DEHYDRATASE_ISOMERASE DOMAIN-CONTAINING PROTEIN"/>
    <property type="match status" value="1"/>
</dbReference>
<dbReference type="Pfam" id="PF10022">
    <property type="entry name" value="DUF2264"/>
    <property type="match status" value="1"/>
</dbReference>
<evidence type="ECO:0000256" key="1">
    <source>
        <dbReference type="SAM" id="MobiDB-lite"/>
    </source>
</evidence>
<feature type="domain" description="DUF2264" evidence="4">
    <location>
        <begin position="617"/>
        <end position="912"/>
    </location>
</feature>
<accession>A0A0W0GAC1</accession>
<dbReference type="InterPro" id="IPR049349">
    <property type="entry name" value="DUF2264_N"/>
</dbReference>
<dbReference type="PANTHER" id="PTHR35339:SF4">
    <property type="entry name" value="LINALOOL DEHYDRATASE_ISOMERASE DOMAIN-CONTAINING PROTEIN"/>
    <property type="match status" value="1"/>
</dbReference>
<comment type="caution">
    <text evidence="5">The sequence shown here is derived from an EMBL/GenBank/DDBJ whole genome shotgun (WGS) entry which is preliminary data.</text>
</comment>
<dbReference type="InterPro" id="IPR049237">
    <property type="entry name" value="DUF2264_C"/>
</dbReference>